<reference evidence="3" key="2">
    <citation type="submission" date="2016-04" db="EMBL/GenBank/DDBJ databases">
        <title>Planomonospora sphaerica JCM9374 whole genome shotgun sequence.</title>
        <authorList>
            <person name="Suzuki T."/>
            <person name="Dohra H."/>
            <person name="Kodani S."/>
        </authorList>
    </citation>
    <scope>NUCLEOTIDE SEQUENCE [LARGE SCALE GENOMIC DNA]</scope>
    <source>
        <strain evidence="3">JCM 9374</strain>
    </source>
</reference>
<dbReference type="STRING" id="161355.PS9374_01109"/>
<evidence type="ECO:0000313" key="2">
    <source>
        <dbReference type="EMBL" id="GAT65476.1"/>
    </source>
</evidence>
<reference evidence="2 3" key="1">
    <citation type="journal article" date="2016" name="Genome Announc.">
        <title>Draft Genome Sequence of Planomonospora sphaerica JCM9374, a Rare Actinomycete.</title>
        <authorList>
            <person name="Dohra H."/>
            <person name="Suzuki T."/>
            <person name="Inoue Y."/>
            <person name="Kodani S."/>
        </authorList>
    </citation>
    <scope>NUCLEOTIDE SEQUENCE [LARGE SCALE GENOMIC DNA]</scope>
    <source>
        <strain evidence="2 3">JCM 9374</strain>
    </source>
</reference>
<evidence type="ECO:0000313" key="3">
    <source>
        <dbReference type="Proteomes" id="UP000077701"/>
    </source>
</evidence>
<comment type="caution">
    <text evidence="2">The sequence shown here is derived from an EMBL/GenBank/DDBJ whole genome shotgun (WGS) entry which is preliminary data.</text>
</comment>
<gene>
    <name evidence="2" type="ORF">PS9374_01109</name>
</gene>
<keyword evidence="3" id="KW-1185">Reference proteome</keyword>
<name>A0A171BRR0_9ACTN</name>
<sequence length="76" mass="8334">MTGERPPSCRRGVHHVTRPWGPAPLLGKLDGMPTADPNPEDVVRSRPGVRVRHAGLAPVQNFLFGHTPLSVVYDCR</sequence>
<protein>
    <submittedName>
        <fullName evidence="2">Uncharacterized protein</fullName>
    </submittedName>
</protein>
<dbReference type="EMBL" id="BDCX01000002">
    <property type="protein sequence ID" value="GAT65476.1"/>
    <property type="molecule type" value="Genomic_DNA"/>
</dbReference>
<proteinExistence type="predicted"/>
<feature type="region of interest" description="Disordered" evidence="1">
    <location>
        <begin position="1"/>
        <end position="38"/>
    </location>
</feature>
<evidence type="ECO:0000256" key="1">
    <source>
        <dbReference type="SAM" id="MobiDB-lite"/>
    </source>
</evidence>
<dbReference type="AlphaFoldDB" id="A0A171BRR0"/>
<dbReference type="Proteomes" id="UP000077701">
    <property type="component" value="Unassembled WGS sequence"/>
</dbReference>
<organism evidence="2 3">
    <name type="scientific">Planomonospora sphaerica</name>
    <dbReference type="NCBI Taxonomy" id="161355"/>
    <lineage>
        <taxon>Bacteria</taxon>
        <taxon>Bacillati</taxon>
        <taxon>Actinomycetota</taxon>
        <taxon>Actinomycetes</taxon>
        <taxon>Streptosporangiales</taxon>
        <taxon>Streptosporangiaceae</taxon>
        <taxon>Planomonospora</taxon>
    </lineage>
</organism>
<accession>A0A171BRR0</accession>